<name>A0ABS7SF68_9MICO</name>
<dbReference type="EMBL" id="JAGSHT010000021">
    <property type="protein sequence ID" value="MBZ2198717.1"/>
    <property type="molecule type" value="Genomic_DNA"/>
</dbReference>
<keyword evidence="2" id="KW-1185">Reference proteome</keyword>
<protein>
    <recommendedName>
        <fullName evidence="3">Alpha/beta hydrolase</fullName>
    </recommendedName>
</protein>
<evidence type="ECO:0008006" key="3">
    <source>
        <dbReference type="Google" id="ProtNLM"/>
    </source>
</evidence>
<organism evidence="1 2">
    <name type="scientific">Occultella gossypii</name>
    <dbReference type="NCBI Taxonomy" id="2800820"/>
    <lineage>
        <taxon>Bacteria</taxon>
        <taxon>Bacillati</taxon>
        <taxon>Actinomycetota</taxon>
        <taxon>Actinomycetes</taxon>
        <taxon>Micrococcales</taxon>
        <taxon>Ruaniaceae</taxon>
        <taxon>Occultella</taxon>
    </lineage>
</organism>
<dbReference type="Proteomes" id="UP000826651">
    <property type="component" value="Unassembled WGS sequence"/>
</dbReference>
<reference evidence="1 2" key="1">
    <citation type="submission" date="2021-04" db="EMBL/GenBank/DDBJ databases">
        <title>Ruania sp. nov., isolated from sandy soil of mangrove forest.</title>
        <authorList>
            <person name="Ge X."/>
            <person name="Huang R."/>
            <person name="Liu W."/>
        </authorList>
    </citation>
    <scope>NUCLEOTIDE SEQUENCE [LARGE SCALE GENOMIC DNA]</scope>
    <source>
        <strain evidence="1 2">N2-46</strain>
    </source>
</reference>
<dbReference type="SUPFAM" id="SSF53474">
    <property type="entry name" value="alpha/beta-Hydrolases"/>
    <property type="match status" value="1"/>
</dbReference>
<proteinExistence type="predicted"/>
<sequence length="521" mass="53307">MTVGNGGGMVPDCAPSSAAGNAAAAQLVVYGTPLAADPAELRDLAAAVDGGSEQVGRGRGLLQRALAILQETATLDAGSAGPAIARCWEALLSIGGVSEEADGIAAALRTAAADYERAEAQAQSGFTRGLTVTQPSALALPWDPIGMMRPLTMLGAAFAGAFARGQWTPTDAQFGAYLESWAGTVTSSLGVYTMGEDRPGSSIQTLAGLLAPLATVGMGIGHAVRVRQIDPPGIVPTGAPATAAGPALNGVTGVVGSLYGLYPRYGGPEGGIRVDRVVGPDGAVSWQVIVPGTQTELVPELALPQLAGGPPPADPGWAVPMPYPGTVLRQPANAINNENPFDWGTNIQAFAGMDTAVEDGVIQAMEQAGIPPDEPVLLVGHSQGAMTTMRLAEAPAFTERFEVRSVITVGGPVGHIQTPDGVAVLNIEHVDDLTSGLENTANPVEPGRTTVIRDLAVSPDPMDQGVTSVAQAHDIPAYVRTAQMIDASTDPAVRAWFAASQDVLGGAGDAASSRYYQFERE</sequence>
<evidence type="ECO:0000313" key="2">
    <source>
        <dbReference type="Proteomes" id="UP000826651"/>
    </source>
</evidence>
<evidence type="ECO:0000313" key="1">
    <source>
        <dbReference type="EMBL" id="MBZ2198717.1"/>
    </source>
</evidence>
<dbReference type="InterPro" id="IPR029058">
    <property type="entry name" value="AB_hydrolase_fold"/>
</dbReference>
<gene>
    <name evidence="1" type="ORF">KCQ71_21400</name>
</gene>
<dbReference type="Gene3D" id="3.40.50.1820">
    <property type="entry name" value="alpha/beta hydrolase"/>
    <property type="match status" value="1"/>
</dbReference>
<dbReference type="RefSeq" id="WP_223409974.1">
    <property type="nucleotide sequence ID" value="NZ_JAGSHT010000021.1"/>
</dbReference>
<comment type="caution">
    <text evidence="1">The sequence shown here is derived from an EMBL/GenBank/DDBJ whole genome shotgun (WGS) entry which is preliminary data.</text>
</comment>
<dbReference type="Gene3D" id="1.10.287.1060">
    <property type="entry name" value="ESAT-6-like"/>
    <property type="match status" value="1"/>
</dbReference>
<accession>A0ABS7SF68</accession>